<dbReference type="RefSeq" id="XP_033668808.1">
    <property type="nucleotide sequence ID" value="XM_033806170.1"/>
</dbReference>
<dbReference type="OrthoDB" id="5386922at2759"/>
<organism evidence="2 3">
    <name type="scientific">Zasmidium cellare ATCC 36951</name>
    <dbReference type="NCBI Taxonomy" id="1080233"/>
    <lineage>
        <taxon>Eukaryota</taxon>
        <taxon>Fungi</taxon>
        <taxon>Dikarya</taxon>
        <taxon>Ascomycota</taxon>
        <taxon>Pezizomycotina</taxon>
        <taxon>Dothideomycetes</taxon>
        <taxon>Dothideomycetidae</taxon>
        <taxon>Mycosphaerellales</taxon>
        <taxon>Mycosphaerellaceae</taxon>
        <taxon>Zasmidium</taxon>
    </lineage>
</organism>
<reference evidence="2" key="1">
    <citation type="journal article" date="2020" name="Stud. Mycol.">
        <title>101 Dothideomycetes genomes: a test case for predicting lifestyles and emergence of pathogens.</title>
        <authorList>
            <person name="Haridas S."/>
            <person name="Albert R."/>
            <person name="Binder M."/>
            <person name="Bloem J."/>
            <person name="Labutti K."/>
            <person name="Salamov A."/>
            <person name="Andreopoulos B."/>
            <person name="Baker S."/>
            <person name="Barry K."/>
            <person name="Bills G."/>
            <person name="Bluhm B."/>
            <person name="Cannon C."/>
            <person name="Castanera R."/>
            <person name="Culley D."/>
            <person name="Daum C."/>
            <person name="Ezra D."/>
            <person name="Gonzalez J."/>
            <person name="Henrissat B."/>
            <person name="Kuo A."/>
            <person name="Liang C."/>
            <person name="Lipzen A."/>
            <person name="Lutzoni F."/>
            <person name="Magnuson J."/>
            <person name="Mondo S."/>
            <person name="Nolan M."/>
            <person name="Ohm R."/>
            <person name="Pangilinan J."/>
            <person name="Park H.-J."/>
            <person name="Ramirez L."/>
            <person name="Alfaro M."/>
            <person name="Sun H."/>
            <person name="Tritt A."/>
            <person name="Yoshinaga Y."/>
            <person name="Zwiers L.-H."/>
            <person name="Turgeon B."/>
            <person name="Goodwin S."/>
            <person name="Spatafora J."/>
            <person name="Crous P."/>
            <person name="Grigoriev I."/>
        </authorList>
    </citation>
    <scope>NUCLEOTIDE SEQUENCE</scope>
    <source>
        <strain evidence="2">ATCC 36951</strain>
    </source>
</reference>
<proteinExistence type="predicted"/>
<dbReference type="Pfam" id="PF06985">
    <property type="entry name" value="HET"/>
    <property type="match status" value="1"/>
</dbReference>
<dbReference type="Proteomes" id="UP000799537">
    <property type="component" value="Unassembled WGS sequence"/>
</dbReference>
<dbReference type="PANTHER" id="PTHR33112:SF10">
    <property type="entry name" value="TOL"/>
    <property type="match status" value="1"/>
</dbReference>
<dbReference type="PANTHER" id="PTHR33112">
    <property type="entry name" value="DOMAIN PROTEIN, PUTATIVE-RELATED"/>
    <property type="match status" value="1"/>
</dbReference>
<evidence type="ECO:0000313" key="3">
    <source>
        <dbReference type="Proteomes" id="UP000799537"/>
    </source>
</evidence>
<evidence type="ECO:0000313" key="2">
    <source>
        <dbReference type="EMBL" id="KAF2167919.1"/>
    </source>
</evidence>
<evidence type="ECO:0000259" key="1">
    <source>
        <dbReference type="Pfam" id="PF06985"/>
    </source>
</evidence>
<name>A0A6A6CQ73_ZASCE</name>
<sequence>MLCQVCSGAFRDFPDITEEQPHHATFARLKEAADAGCPLCFAFCNLFSDVQHRQLSQADSKTSPCAVHSFVRTSRHDYKFFIHGNNIPRSISSRPFAMFNVSPVDSQSHVLDGTPMTPLHRNTSSDETWDMIAGWIETCMTSHPKCKVDPQQSWYPSRLIRFDHARQRACVLETAENVCIGAYLTLSYRWQNMPTFLLTTHTHKAMSNGFPISSMPRVFRDAATVCARLGIYLLWIDALCIRQDADDESDWRKESLQMDKVYSKALLNISAAAASDGTCSLFVERNPLVLHEPTISTTIDLMDKRYHLTNDSLWDAEVGNAPLNLRGWVFQERLLAQRTLQFGRNQVTWECAEMAAAESSPGGIFWRMPETHGISANFVEHLKTIEHAKDISGRREVYRTWGRIIESYSRCSLTQSKDKLVALAGIAKVFSPFVRTQYVAGMWRNDLEKALLWSTSTFVHDVDHPSRCVETYIAPSWSWASIVGTVSMPSQVMALEYRWEVLDVALELASEDEMSEVRNASLLLKCDLFKVTVTRDWSMPSAFESRIFSFLGPDGETNKMTLSVVWDASRDSANLEGSELYLASAVHMFGATQEIPDVHGLLLRPADDSGRRDTYRRCAYFSTLYGAEAAADAKMFQGGMDMRCDIPCVRRVGSSCVIRLI</sequence>
<dbReference type="EMBL" id="ML993592">
    <property type="protein sequence ID" value="KAF2167919.1"/>
    <property type="molecule type" value="Genomic_DNA"/>
</dbReference>
<accession>A0A6A6CQ73</accession>
<dbReference type="InterPro" id="IPR010730">
    <property type="entry name" value="HET"/>
</dbReference>
<feature type="domain" description="Heterokaryon incompatibility" evidence="1">
    <location>
        <begin position="183"/>
        <end position="332"/>
    </location>
</feature>
<dbReference type="GeneID" id="54559442"/>
<keyword evidence="3" id="KW-1185">Reference proteome</keyword>
<protein>
    <recommendedName>
        <fullName evidence="1">Heterokaryon incompatibility domain-containing protein</fullName>
    </recommendedName>
</protein>
<gene>
    <name evidence="2" type="ORF">M409DRAFT_22065</name>
</gene>
<dbReference type="AlphaFoldDB" id="A0A6A6CQ73"/>